<dbReference type="OrthoDB" id="1951600at2"/>
<proteinExistence type="predicted"/>
<dbReference type="EMBL" id="FQUU01000020">
    <property type="protein sequence ID" value="SHF83271.1"/>
    <property type="molecule type" value="Genomic_DNA"/>
</dbReference>
<organism evidence="1 2">
    <name type="scientific">Flavisolibacter ginsengisoli DSM 18119</name>
    <dbReference type="NCBI Taxonomy" id="1121884"/>
    <lineage>
        <taxon>Bacteria</taxon>
        <taxon>Pseudomonadati</taxon>
        <taxon>Bacteroidota</taxon>
        <taxon>Chitinophagia</taxon>
        <taxon>Chitinophagales</taxon>
        <taxon>Chitinophagaceae</taxon>
        <taxon>Flavisolibacter</taxon>
    </lineage>
</organism>
<dbReference type="InterPro" id="IPR050580">
    <property type="entry name" value="2H_phosphoesterase_YjcG-like"/>
</dbReference>
<name>A0A1M5EVZ7_9BACT</name>
<dbReference type="SUPFAM" id="SSF55144">
    <property type="entry name" value="LigT-like"/>
    <property type="match status" value="1"/>
</dbReference>
<evidence type="ECO:0000313" key="2">
    <source>
        <dbReference type="Proteomes" id="UP000184048"/>
    </source>
</evidence>
<dbReference type="Gene3D" id="3.90.1140.10">
    <property type="entry name" value="Cyclic phosphodiesterase"/>
    <property type="match status" value="1"/>
</dbReference>
<keyword evidence="1" id="KW-0436">Ligase</keyword>
<dbReference type="Proteomes" id="UP000184048">
    <property type="component" value="Unassembled WGS sequence"/>
</dbReference>
<dbReference type="STRING" id="1121884.SAMN02745131_03641"/>
<evidence type="ECO:0000313" key="1">
    <source>
        <dbReference type="EMBL" id="SHF83271.1"/>
    </source>
</evidence>
<sequence length="188" mass="22102">MEMYFIAQVLPPALNEKILAFKQFMLERFECRVGLKSPAHITFIAPFWEDIGKEDSLIADLDHISRPHFPFYINTINFGAFKPRTIFVDVMANDKLNELKSSIESQLLNSKKYSIKSEGRPFKPHITIATRDLYKKNFSEAWSYFENKQFNEQWMADSVSILRHNKKNWDVIHTSQFAISLEQIIQNH</sequence>
<dbReference type="RefSeq" id="WP_139256483.1">
    <property type="nucleotide sequence ID" value="NZ_FQUU01000020.1"/>
</dbReference>
<gene>
    <name evidence="1" type="ORF">SAMN02745131_03641</name>
</gene>
<keyword evidence="2" id="KW-1185">Reference proteome</keyword>
<dbReference type="AlphaFoldDB" id="A0A1M5EVZ7"/>
<dbReference type="Pfam" id="PF13563">
    <property type="entry name" value="2_5_RNA_ligase2"/>
    <property type="match status" value="1"/>
</dbReference>
<dbReference type="InterPro" id="IPR009097">
    <property type="entry name" value="Cyclic_Pdiesterase"/>
</dbReference>
<dbReference type="PANTHER" id="PTHR40037:SF1">
    <property type="entry name" value="PHOSPHOESTERASE SAOUHSC_00951-RELATED"/>
    <property type="match status" value="1"/>
</dbReference>
<accession>A0A1M5EVZ7</accession>
<protein>
    <submittedName>
        <fullName evidence="1">2'-5' RNA ligase</fullName>
    </submittedName>
</protein>
<dbReference type="GO" id="GO:0016874">
    <property type="term" value="F:ligase activity"/>
    <property type="evidence" value="ECO:0007669"/>
    <property type="project" value="UniProtKB-KW"/>
</dbReference>
<dbReference type="PANTHER" id="PTHR40037">
    <property type="entry name" value="PHOSPHOESTERASE YJCG-RELATED"/>
    <property type="match status" value="1"/>
</dbReference>
<reference evidence="1 2" key="1">
    <citation type="submission" date="2016-11" db="EMBL/GenBank/DDBJ databases">
        <authorList>
            <person name="Jaros S."/>
            <person name="Januszkiewicz K."/>
            <person name="Wedrychowicz H."/>
        </authorList>
    </citation>
    <scope>NUCLEOTIDE SEQUENCE [LARGE SCALE GENOMIC DNA]</scope>
    <source>
        <strain evidence="1 2">DSM 18119</strain>
    </source>
</reference>